<sequence>MADECLLLTLPTEVILLIATLLDVEGILALRMTCKALAEATFDRSIWLGLIHHQQNYLPFPPGARSSDPLTQLTSAELEKLVISASLVERSWLLPRETSARRFTPKLGQHILAFELFLDRFLLCVYSEGVVAVWDLDDTSGVEDSPGLCRACIRLTGPRPWGSASACLDVEEDSILVGVTGAERPSRTCILRIPLLGSSSWMEAEQVALITKDSAPVIHALDPHLRLAAFSRECFIDLINWDTKESVAISTQIEDLDQLWNGIIAVKFCKAHILCFKTRSVELHPIPVSGATTSNSTEQNNFQSRSTNIATFPHTTFRGVSVSSILPSVTPPPEGTDYRLSFLAYDVLKGLFHYAIDLHFPPGPSSSQISLGLEVEHLPTLTVTLLSVHNMVTATPSHSLFPSVGQRSSAAKRPEAPGRSGRAFVGACCIGAEGKRGVWIERTRGSTKRNVVVFSTDQDPEDIQLDPDNAPSSSYPELDFGLRTDKVIHGHSVYEVSSYDLREDLTQCVFSEVTGRIVLGTRSGHIHVL</sequence>
<dbReference type="Pfam" id="PF12937">
    <property type="entry name" value="F-box-like"/>
    <property type="match status" value="1"/>
</dbReference>
<protein>
    <recommendedName>
        <fullName evidence="1">F-box domain-containing protein</fullName>
    </recommendedName>
</protein>
<dbReference type="Gene3D" id="1.20.1280.50">
    <property type="match status" value="1"/>
</dbReference>
<organism evidence="2 3">
    <name type="scientific">Jaapia argillacea MUCL 33604</name>
    <dbReference type="NCBI Taxonomy" id="933084"/>
    <lineage>
        <taxon>Eukaryota</taxon>
        <taxon>Fungi</taxon>
        <taxon>Dikarya</taxon>
        <taxon>Basidiomycota</taxon>
        <taxon>Agaricomycotina</taxon>
        <taxon>Agaricomycetes</taxon>
        <taxon>Agaricomycetidae</taxon>
        <taxon>Jaapiales</taxon>
        <taxon>Jaapiaceae</taxon>
        <taxon>Jaapia</taxon>
    </lineage>
</organism>
<feature type="domain" description="F-box" evidence="1">
    <location>
        <begin position="4"/>
        <end position="50"/>
    </location>
</feature>
<dbReference type="InterPro" id="IPR036047">
    <property type="entry name" value="F-box-like_dom_sf"/>
</dbReference>
<dbReference type="PROSITE" id="PS50181">
    <property type="entry name" value="FBOX"/>
    <property type="match status" value="1"/>
</dbReference>
<proteinExistence type="predicted"/>
<evidence type="ECO:0000313" key="3">
    <source>
        <dbReference type="Proteomes" id="UP000027265"/>
    </source>
</evidence>
<name>A0A067PA89_9AGAM</name>
<dbReference type="HOGENOM" id="CLU_024271_1_0_1"/>
<accession>A0A067PA89</accession>
<dbReference type="SUPFAM" id="SSF81383">
    <property type="entry name" value="F-box domain"/>
    <property type="match status" value="1"/>
</dbReference>
<dbReference type="Proteomes" id="UP000027265">
    <property type="component" value="Unassembled WGS sequence"/>
</dbReference>
<dbReference type="EMBL" id="KL197756">
    <property type="protein sequence ID" value="KDQ50750.1"/>
    <property type="molecule type" value="Genomic_DNA"/>
</dbReference>
<evidence type="ECO:0000259" key="1">
    <source>
        <dbReference type="PROSITE" id="PS50181"/>
    </source>
</evidence>
<dbReference type="InterPro" id="IPR001810">
    <property type="entry name" value="F-box_dom"/>
</dbReference>
<dbReference type="OrthoDB" id="3211970at2759"/>
<gene>
    <name evidence="2" type="ORF">JAAARDRAFT_41839</name>
</gene>
<dbReference type="AlphaFoldDB" id="A0A067PA89"/>
<evidence type="ECO:0000313" key="2">
    <source>
        <dbReference type="EMBL" id="KDQ50750.1"/>
    </source>
</evidence>
<reference evidence="3" key="1">
    <citation type="journal article" date="2014" name="Proc. Natl. Acad. Sci. U.S.A.">
        <title>Extensive sampling of basidiomycete genomes demonstrates inadequacy of the white-rot/brown-rot paradigm for wood decay fungi.</title>
        <authorList>
            <person name="Riley R."/>
            <person name="Salamov A.A."/>
            <person name="Brown D.W."/>
            <person name="Nagy L.G."/>
            <person name="Floudas D."/>
            <person name="Held B.W."/>
            <person name="Levasseur A."/>
            <person name="Lombard V."/>
            <person name="Morin E."/>
            <person name="Otillar R."/>
            <person name="Lindquist E.A."/>
            <person name="Sun H."/>
            <person name="LaButti K.M."/>
            <person name="Schmutz J."/>
            <person name="Jabbour D."/>
            <person name="Luo H."/>
            <person name="Baker S.E."/>
            <person name="Pisabarro A.G."/>
            <person name="Walton J.D."/>
            <person name="Blanchette R.A."/>
            <person name="Henrissat B."/>
            <person name="Martin F."/>
            <person name="Cullen D."/>
            <person name="Hibbett D.S."/>
            <person name="Grigoriev I.V."/>
        </authorList>
    </citation>
    <scope>NUCLEOTIDE SEQUENCE [LARGE SCALE GENOMIC DNA]</scope>
    <source>
        <strain evidence="3">MUCL 33604</strain>
    </source>
</reference>
<dbReference type="InParanoid" id="A0A067PA89"/>
<keyword evidence="3" id="KW-1185">Reference proteome</keyword>